<feature type="region of interest" description="Disordered" evidence="1">
    <location>
        <begin position="355"/>
        <end position="384"/>
    </location>
</feature>
<proteinExistence type="predicted"/>
<reference evidence="3" key="1">
    <citation type="journal article" date="2013" name="Mol. Plant Microbe Interact.">
        <title>Global aspects of pacC regulation of pathogenicity genes in Colletotrichum gloeosporioides as revealed by transcriptome analysis.</title>
        <authorList>
            <person name="Alkan N."/>
            <person name="Meng X."/>
            <person name="Friedlander G."/>
            <person name="Reuveni E."/>
            <person name="Sukno S."/>
            <person name="Sherman A."/>
            <person name="Thon M."/>
            <person name="Fluhr R."/>
            <person name="Prusky D."/>
        </authorList>
    </citation>
    <scope>NUCLEOTIDE SEQUENCE [LARGE SCALE GENOMIC DNA]</scope>
    <source>
        <strain evidence="3">Cg-14</strain>
    </source>
</reference>
<comment type="caution">
    <text evidence="2">The sequence shown here is derived from an EMBL/GenBank/DDBJ whole genome shotgun (WGS) entry which is preliminary data.</text>
</comment>
<gene>
    <name evidence="2" type="ORF">CGLO_10671</name>
</gene>
<dbReference type="OrthoDB" id="3922785at2759"/>
<dbReference type="EMBL" id="AMYD01002187">
    <property type="protein sequence ID" value="EQB49939.1"/>
    <property type="molecule type" value="Genomic_DNA"/>
</dbReference>
<dbReference type="HOGENOM" id="CLU_719629_0_0_1"/>
<sequence>MGQLSGYSLSRANVTITLSEENNSEGMGRNSRDRHIQPSLSSEYAVQVTEFFGPQSLAGVQTTRHEVEEKAINPTIAAGELFEVSGMGVRRTVSRDRTDCWTFKGTRKRAKHGVGLRTLVWELRENGTEKQLHNHVFYTAFAFEHSKNPVIMCVEVEGRLRSMVKQSKHNILQFCSQSGTSNNSMYTRIDFSSSRPITSKRLDNIARGLNMAMQRENIEAVPVEVPGPTTASFQQLSHRMEPGHKEPLTTTATDDLRDPHQLDINKLEEILHGPIFPETQNITSEREDEIDLAGSEDTFVEGIPSQTVSRESPRSAQALRKAVQVVALVLIQWLMSLLEATGSVQYTQHFKIPTMLNDEKPSQPNASAPAETERPHMKTNMASC</sequence>
<dbReference type="Proteomes" id="UP000015530">
    <property type="component" value="Unassembled WGS sequence"/>
</dbReference>
<protein>
    <submittedName>
        <fullName evidence="2">Uncharacterized protein</fullName>
    </submittedName>
</protein>
<dbReference type="AlphaFoldDB" id="T0KD13"/>
<name>T0KD13_COLGC</name>
<evidence type="ECO:0000256" key="1">
    <source>
        <dbReference type="SAM" id="MobiDB-lite"/>
    </source>
</evidence>
<organism evidence="2 3">
    <name type="scientific">Colletotrichum gloeosporioides (strain Cg-14)</name>
    <name type="common">Anthracnose fungus</name>
    <name type="synonym">Glomerella cingulata</name>
    <dbReference type="NCBI Taxonomy" id="1237896"/>
    <lineage>
        <taxon>Eukaryota</taxon>
        <taxon>Fungi</taxon>
        <taxon>Dikarya</taxon>
        <taxon>Ascomycota</taxon>
        <taxon>Pezizomycotina</taxon>
        <taxon>Sordariomycetes</taxon>
        <taxon>Hypocreomycetidae</taxon>
        <taxon>Glomerellales</taxon>
        <taxon>Glomerellaceae</taxon>
        <taxon>Colletotrichum</taxon>
        <taxon>Colletotrichum gloeosporioides species complex</taxon>
    </lineage>
</organism>
<dbReference type="STRING" id="1237896.T0KD13"/>
<accession>T0KD13</accession>
<evidence type="ECO:0000313" key="3">
    <source>
        <dbReference type="Proteomes" id="UP000015530"/>
    </source>
</evidence>
<evidence type="ECO:0000313" key="2">
    <source>
        <dbReference type="EMBL" id="EQB49939.1"/>
    </source>
</evidence>